<name>A0AA88Y0E0_PINIB</name>
<gene>
    <name evidence="2" type="ORF">FSP39_021558</name>
</gene>
<dbReference type="InterPro" id="IPR002347">
    <property type="entry name" value="SDR_fam"/>
</dbReference>
<evidence type="ECO:0000256" key="1">
    <source>
        <dbReference type="SAM" id="SignalP"/>
    </source>
</evidence>
<dbReference type="AlphaFoldDB" id="A0AA88Y0E0"/>
<dbReference type="SUPFAM" id="SSF51735">
    <property type="entry name" value="NAD(P)-binding Rossmann-fold domains"/>
    <property type="match status" value="1"/>
</dbReference>
<keyword evidence="1" id="KW-0732">Signal</keyword>
<evidence type="ECO:0000313" key="3">
    <source>
        <dbReference type="Proteomes" id="UP001186944"/>
    </source>
</evidence>
<dbReference type="Pfam" id="PF00106">
    <property type="entry name" value="adh_short"/>
    <property type="match status" value="1"/>
</dbReference>
<feature type="chain" id="PRO_5041736362" description="Dehydrogenase/reductase SDR family member 12" evidence="1">
    <location>
        <begin position="17"/>
        <end position="411"/>
    </location>
</feature>
<sequence>MLHLTCIFCLSDLVKKFGVAQCDLVKKFGVAQCDLVKKFGVAQCDLVKKFGVAQHDLVKKFGVVQCDLVKRFEVAQRDLVKKFGVAQCDLIKKFGVAQCDLVKKFGVAQSGYNSASKNFNKADMEIDVTGRSYMITGANSGIGKCTALAIAQRGGTVHMVCRDPMRGEEARKEIEEKSGNKNIFLHLLDMSKPKDIFRFAQKFQSDGQQLDVLVNNAGCMVNKRELTEDGFEKNFATNTLGTHILTTALIPVLERSQSSPRVVIVTSGGMLVQKLDVKDLQFERMNPFDGTMAYAQNKRQQVIMTEQYAQKYPKVHISTMHPGWADTPAVRSSMPGFYEKMKDKLRTAEEGADTLIWLAISDAALKQPSGLFFQDRVPVSQHLPLAWTKATPQQHKDLMDKLDELSKPHMI</sequence>
<dbReference type="PANTHER" id="PTHR44656">
    <property type="entry name" value="DEHYDROGENASE/REDUCTASE SDR FAMILY MEMBER 12"/>
    <property type="match status" value="1"/>
</dbReference>
<proteinExistence type="predicted"/>
<dbReference type="Gene3D" id="3.40.50.720">
    <property type="entry name" value="NAD(P)-binding Rossmann-like Domain"/>
    <property type="match status" value="1"/>
</dbReference>
<dbReference type="PRINTS" id="PR00081">
    <property type="entry name" value="GDHRDH"/>
</dbReference>
<dbReference type="PANTHER" id="PTHR44656:SF7">
    <property type="entry name" value="DEHYDROGENASE_REDUCTASE SDR FAMILY MEMBER 12"/>
    <property type="match status" value="1"/>
</dbReference>
<keyword evidence="3" id="KW-1185">Reference proteome</keyword>
<dbReference type="Proteomes" id="UP001186944">
    <property type="component" value="Unassembled WGS sequence"/>
</dbReference>
<evidence type="ECO:0000313" key="2">
    <source>
        <dbReference type="EMBL" id="KAK3095977.1"/>
    </source>
</evidence>
<dbReference type="InterPro" id="IPR052992">
    <property type="entry name" value="SDR_member_12"/>
</dbReference>
<accession>A0AA88Y0E0</accession>
<dbReference type="EMBL" id="VSWD01000008">
    <property type="protein sequence ID" value="KAK3095977.1"/>
    <property type="molecule type" value="Genomic_DNA"/>
</dbReference>
<reference evidence="2" key="1">
    <citation type="submission" date="2019-08" db="EMBL/GenBank/DDBJ databases">
        <title>The improved chromosome-level genome for the pearl oyster Pinctada fucata martensii using PacBio sequencing and Hi-C.</title>
        <authorList>
            <person name="Zheng Z."/>
        </authorList>
    </citation>
    <scope>NUCLEOTIDE SEQUENCE</scope>
    <source>
        <strain evidence="2">ZZ-2019</strain>
        <tissue evidence="2">Adductor muscle</tissue>
    </source>
</reference>
<feature type="signal peptide" evidence="1">
    <location>
        <begin position="1"/>
        <end position="16"/>
    </location>
</feature>
<dbReference type="InterPro" id="IPR036291">
    <property type="entry name" value="NAD(P)-bd_dom_sf"/>
</dbReference>
<organism evidence="2 3">
    <name type="scientific">Pinctada imbricata</name>
    <name type="common">Atlantic pearl-oyster</name>
    <name type="synonym">Pinctada martensii</name>
    <dbReference type="NCBI Taxonomy" id="66713"/>
    <lineage>
        <taxon>Eukaryota</taxon>
        <taxon>Metazoa</taxon>
        <taxon>Spiralia</taxon>
        <taxon>Lophotrochozoa</taxon>
        <taxon>Mollusca</taxon>
        <taxon>Bivalvia</taxon>
        <taxon>Autobranchia</taxon>
        <taxon>Pteriomorphia</taxon>
        <taxon>Pterioida</taxon>
        <taxon>Pterioidea</taxon>
        <taxon>Pteriidae</taxon>
        <taxon>Pinctada</taxon>
    </lineage>
</organism>
<evidence type="ECO:0008006" key="4">
    <source>
        <dbReference type="Google" id="ProtNLM"/>
    </source>
</evidence>
<protein>
    <recommendedName>
        <fullName evidence="4">Dehydrogenase/reductase SDR family member 12</fullName>
    </recommendedName>
</protein>
<comment type="caution">
    <text evidence="2">The sequence shown here is derived from an EMBL/GenBank/DDBJ whole genome shotgun (WGS) entry which is preliminary data.</text>
</comment>